<organism evidence="2 4">
    <name type="scientific">Neolentinus lepideus HHB14362 ss-1</name>
    <dbReference type="NCBI Taxonomy" id="1314782"/>
    <lineage>
        <taxon>Eukaryota</taxon>
        <taxon>Fungi</taxon>
        <taxon>Dikarya</taxon>
        <taxon>Basidiomycota</taxon>
        <taxon>Agaricomycotina</taxon>
        <taxon>Agaricomycetes</taxon>
        <taxon>Gloeophyllales</taxon>
        <taxon>Gloeophyllaceae</taxon>
        <taxon>Neolentinus</taxon>
    </lineage>
</organism>
<reference evidence="2 4" key="1">
    <citation type="journal article" date="2016" name="Mol. Biol. Evol.">
        <title>Comparative Genomics of Early-Diverging Mushroom-Forming Fungi Provides Insights into the Origins of Lignocellulose Decay Capabilities.</title>
        <authorList>
            <person name="Nagy L.G."/>
            <person name="Riley R."/>
            <person name="Tritt A."/>
            <person name="Adam C."/>
            <person name="Daum C."/>
            <person name="Floudas D."/>
            <person name="Sun H."/>
            <person name="Yadav J.S."/>
            <person name="Pangilinan J."/>
            <person name="Larsson K.H."/>
            <person name="Matsuura K."/>
            <person name="Barry K."/>
            <person name="Labutti K."/>
            <person name="Kuo R."/>
            <person name="Ohm R.A."/>
            <person name="Bhattacharya S.S."/>
            <person name="Shirouzu T."/>
            <person name="Yoshinaga Y."/>
            <person name="Martin F.M."/>
            <person name="Grigoriev I.V."/>
            <person name="Hibbett D.S."/>
        </authorList>
    </citation>
    <scope>NUCLEOTIDE SEQUENCE [LARGE SCALE GENOMIC DNA]</scope>
    <source>
        <strain evidence="2 4">HHB14362 ss-1</strain>
    </source>
</reference>
<dbReference type="EMBL" id="KV425750">
    <property type="protein sequence ID" value="KZT17953.1"/>
    <property type="molecule type" value="Genomic_DNA"/>
</dbReference>
<sequence length="65" mass="7436">MALALLLLSRLHTDIGFSAPSFIVVLSHLSFARTYKSANLLFVRYSLFPRFPRNIAKSRSVRVLR</sequence>
<accession>A0A165M6A2</accession>
<keyword evidence="1" id="KW-0732">Signal</keyword>
<proteinExistence type="predicted"/>
<feature type="signal peptide" evidence="1">
    <location>
        <begin position="1"/>
        <end position="18"/>
    </location>
</feature>
<evidence type="ECO:0000256" key="1">
    <source>
        <dbReference type="SAM" id="SignalP"/>
    </source>
</evidence>
<evidence type="ECO:0008006" key="5">
    <source>
        <dbReference type="Google" id="ProtNLM"/>
    </source>
</evidence>
<gene>
    <name evidence="3" type="ORF">NEOLEDRAFT_1143920</name>
    <name evidence="2" type="ORF">NEOLEDRAFT_1143963</name>
</gene>
<evidence type="ECO:0000313" key="2">
    <source>
        <dbReference type="EMBL" id="KZT17953.1"/>
    </source>
</evidence>
<dbReference type="Proteomes" id="UP000076761">
    <property type="component" value="Unassembled WGS sequence"/>
</dbReference>
<dbReference type="EMBL" id="KV425727">
    <property type="protein sequence ID" value="KZT18015.1"/>
    <property type="molecule type" value="Genomic_DNA"/>
</dbReference>
<evidence type="ECO:0000313" key="3">
    <source>
        <dbReference type="EMBL" id="KZT18015.1"/>
    </source>
</evidence>
<evidence type="ECO:0000313" key="4">
    <source>
        <dbReference type="Proteomes" id="UP000076761"/>
    </source>
</evidence>
<dbReference type="AlphaFoldDB" id="A0A165M6A2"/>
<name>A0A165M6A2_9AGAM</name>
<feature type="chain" id="PRO_5007997347" description="Secreted protein" evidence="1">
    <location>
        <begin position="19"/>
        <end position="65"/>
    </location>
</feature>
<protein>
    <recommendedName>
        <fullName evidence="5">Secreted protein</fullName>
    </recommendedName>
</protein>
<keyword evidence="4" id="KW-1185">Reference proteome</keyword>